<dbReference type="PANTHER" id="PTHR35147:SF1">
    <property type="entry name" value="CHEMORECEPTOR GLUTAMINE DEAMIDASE CHED-RELATED"/>
    <property type="match status" value="1"/>
</dbReference>
<dbReference type="PANTHER" id="PTHR35147">
    <property type="entry name" value="CHEMORECEPTOR GLUTAMINE DEAMIDASE CHED-RELATED"/>
    <property type="match status" value="1"/>
</dbReference>
<protein>
    <recommendedName>
        <fullName evidence="3">Probable chemoreceptor glutamine deamidase CheD</fullName>
        <ecNumber evidence="3">3.5.1.44</ecNumber>
    </recommendedName>
</protein>
<comment type="catalytic activity">
    <reaction evidence="3">
        <text>L-glutaminyl-[protein] + H2O = L-glutamyl-[protein] + NH4(+)</text>
        <dbReference type="Rhea" id="RHEA:16441"/>
        <dbReference type="Rhea" id="RHEA-COMP:10207"/>
        <dbReference type="Rhea" id="RHEA-COMP:10208"/>
        <dbReference type="ChEBI" id="CHEBI:15377"/>
        <dbReference type="ChEBI" id="CHEBI:28938"/>
        <dbReference type="ChEBI" id="CHEBI:29973"/>
        <dbReference type="ChEBI" id="CHEBI:30011"/>
        <dbReference type="EC" id="3.5.1.44"/>
    </reaction>
</comment>
<accession>A0A2D3WDZ9</accession>
<comment type="caution">
    <text evidence="4">The sequence shown here is derived from an EMBL/GenBank/DDBJ whole genome shotgun (WGS) entry which is preliminary data.</text>
</comment>
<comment type="similarity">
    <text evidence="3">Belongs to the CheD family.</text>
</comment>
<keyword evidence="1 3" id="KW-0145">Chemotaxis</keyword>
<evidence type="ECO:0000256" key="1">
    <source>
        <dbReference type="ARBA" id="ARBA00022500"/>
    </source>
</evidence>
<dbReference type="InterPro" id="IPR005659">
    <property type="entry name" value="Chemorcpt_Glu_NH3ase_CheD"/>
</dbReference>
<dbReference type="Proteomes" id="UP000228859">
    <property type="component" value="Unassembled WGS sequence"/>
</dbReference>
<reference evidence="4 5" key="1">
    <citation type="journal article" date="2017" name="Front. Microbiol.">
        <title>Comparative Genomic Analysis of the Class Epsilonproteobacteria and Proposed Reclassification to Epsilonbacteraeota (phyl. nov.).</title>
        <authorList>
            <person name="Waite D.W."/>
            <person name="Vanwonterghem I."/>
            <person name="Rinke C."/>
            <person name="Parks D.H."/>
            <person name="Zhang Y."/>
            <person name="Takai K."/>
            <person name="Sievert S.M."/>
            <person name="Simon J."/>
            <person name="Campbell B.J."/>
            <person name="Hanson T.E."/>
            <person name="Woyke T."/>
            <person name="Klotz M.G."/>
            <person name="Hugenholtz P."/>
        </authorList>
    </citation>
    <scope>NUCLEOTIDE SEQUENCE [LARGE SCALE GENOMIC DNA]</scope>
    <source>
        <strain evidence="4">UBA12443</strain>
    </source>
</reference>
<dbReference type="Gene3D" id="3.30.1330.200">
    <property type="match status" value="1"/>
</dbReference>
<evidence type="ECO:0000256" key="2">
    <source>
        <dbReference type="ARBA" id="ARBA00022801"/>
    </source>
</evidence>
<dbReference type="EMBL" id="DLUI01000108">
    <property type="protein sequence ID" value="DAB38115.1"/>
    <property type="molecule type" value="Genomic_DNA"/>
</dbReference>
<name>A0A2D3WDZ9_9BACT</name>
<dbReference type="EC" id="3.5.1.44" evidence="3"/>
<evidence type="ECO:0000313" key="4">
    <source>
        <dbReference type="EMBL" id="DAB38115.1"/>
    </source>
</evidence>
<dbReference type="HAMAP" id="MF_01440">
    <property type="entry name" value="CheD"/>
    <property type="match status" value="1"/>
</dbReference>
<dbReference type="GO" id="GO:0006935">
    <property type="term" value="P:chemotaxis"/>
    <property type="evidence" value="ECO:0007669"/>
    <property type="project" value="UniProtKB-UniRule"/>
</dbReference>
<sequence length="168" mass="18703">MTRLVDTHELLNDLEHPKKFINVGEYYIGINPTEVCTILGSCVAVCLYDRMKYIGGMNHYLVPLWKGKGVQSPKYGNIAIHRLVEGMVNNGCRIENLEAKIFGGGNVINSVSNDAIMVGKKNILIAHEVLGEYRIPVMAKDVGGVHGRHIVLQSETGRVLLNYINEER</sequence>
<gene>
    <name evidence="3" type="primary">cheD</name>
    <name evidence="4" type="ORF">CFH83_07605</name>
</gene>
<evidence type="ECO:0000313" key="5">
    <source>
        <dbReference type="Proteomes" id="UP000228859"/>
    </source>
</evidence>
<organism evidence="4 5">
    <name type="scientific">Sulfuricurvum kujiense</name>
    <dbReference type="NCBI Taxonomy" id="148813"/>
    <lineage>
        <taxon>Bacteria</taxon>
        <taxon>Pseudomonadati</taxon>
        <taxon>Campylobacterota</taxon>
        <taxon>Epsilonproteobacteria</taxon>
        <taxon>Campylobacterales</taxon>
        <taxon>Sulfurimonadaceae</taxon>
        <taxon>Sulfuricurvum</taxon>
    </lineage>
</organism>
<dbReference type="GO" id="GO:0050568">
    <property type="term" value="F:protein-glutamine glutaminase activity"/>
    <property type="evidence" value="ECO:0007669"/>
    <property type="project" value="UniProtKB-UniRule"/>
</dbReference>
<dbReference type="InterPro" id="IPR038592">
    <property type="entry name" value="CheD-like_sf"/>
</dbReference>
<dbReference type="CDD" id="cd16352">
    <property type="entry name" value="CheD"/>
    <property type="match status" value="1"/>
</dbReference>
<dbReference type="SUPFAM" id="SSF64438">
    <property type="entry name" value="CNF1/YfiH-like putative cysteine hydrolases"/>
    <property type="match status" value="1"/>
</dbReference>
<keyword evidence="2 3" id="KW-0378">Hydrolase</keyword>
<dbReference type="Pfam" id="PF03975">
    <property type="entry name" value="CheD"/>
    <property type="match status" value="1"/>
</dbReference>
<comment type="function">
    <text evidence="3">Probably deamidates glutamine residues to glutamate on methyl-accepting chemotaxis receptors (MCPs), playing an important role in chemotaxis.</text>
</comment>
<dbReference type="RefSeq" id="WP_294895663.1">
    <property type="nucleotide sequence ID" value="NZ_DLUI01000108.1"/>
</dbReference>
<proteinExistence type="inferred from homology"/>
<evidence type="ECO:0000256" key="3">
    <source>
        <dbReference type="HAMAP-Rule" id="MF_01440"/>
    </source>
</evidence>
<dbReference type="AlphaFoldDB" id="A0A2D3WDZ9"/>
<dbReference type="InterPro" id="IPR011324">
    <property type="entry name" value="Cytotoxic_necrot_fac-like_cat"/>
</dbReference>